<evidence type="ECO:0000313" key="3">
    <source>
        <dbReference type="Proteomes" id="UP000324222"/>
    </source>
</evidence>
<protein>
    <submittedName>
        <fullName evidence="2">Uncharacterized protein</fullName>
    </submittedName>
</protein>
<feature type="region of interest" description="Disordered" evidence="1">
    <location>
        <begin position="65"/>
        <end position="97"/>
    </location>
</feature>
<gene>
    <name evidence="2" type="ORF">E2C01_011346</name>
</gene>
<proteinExistence type="predicted"/>
<organism evidence="2 3">
    <name type="scientific">Portunus trituberculatus</name>
    <name type="common">Swimming crab</name>
    <name type="synonym">Neptunus trituberculatus</name>
    <dbReference type="NCBI Taxonomy" id="210409"/>
    <lineage>
        <taxon>Eukaryota</taxon>
        <taxon>Metazoa</taxon>
        <taxon>Ecdysozoa</taxon>
        <taxon>Arthropoda</taxon>
        <taxon>Crustacea</taxon>
        <taxon>Multicrustacea</taxon>
        <taxon>Malacostraca</taxon>
        <taxon>Eumalacostraca</taxon>
        <taxon>Eucarida</taxon>
        <taxon>Decapoda</taxon>
        <taxon>Pleocyemata</taxon>
        <taxon>Brachyura</taxon>
        <taxon>Eubrachyura</taxon>
        <taxon>Portunoidea</taxon>
        <taxon>Portunidae</taxon>
        <taxon>Portuninae</taxon>
        <taxon>Portunus</taxon>
    </lineage>
</organism>
<keyword evidence="3" id="KW-1185">Reference proteome</keyword>
<comment type="caution">
    <text evidence="2">The sequence shown here is derived from an EMBL/GenBank/DDBJ whole genome shotgun (WGS) entry which is preliminary data.</text>
</comment>
<sequence length="241" mass="25106">MAHHSSYLAIREQHIQVSRIINTVTPQQEGKQVSTTHHSWNVAAGTPLNTAVALICNKVMAADRGSSGPHTSTLAVDRGSPGPHTNTLAAGRDSSGPHMSTVAPCTHCRNNHNHGLDGKDTVGVLGIHHGLNYSDGSESESTGGLILNFSFFASCLASSSLLVRMTSATGTHPGSGGSSSNLFGMSSVFFHGLVLSSSITAAGRAVWESLGDRTVDKTLKAPTLSSTNKEAVVVVNLNLEQ</sequence>
<dbReference type="Proteomes" id="UP000324222">
    <property type="component" value="Unassembled WGS sequence"/>
</dbReference>
<evidence type="ECO:0000256" key="1">
    <source>
        <dbReference type="SAM" id="MobiDB-lite"/>
    </source>
</evidence>
<dbReference type="AlphaFoldDB" id="A0A5B7DB59"/>
<accession>A0A5B7DB59</accession>
<name>A0A5B7DB59_PORTR</name>
<dbReference type="EMBL" id="VSRR010000682">
    <property type="protein sequence ID" value="MPC18459.1"/>
    <property type="molecule type" value="Genomic_DNA"/>
</dbReference>
<reference evidence="2 3" key="1">
    <citation type="submission" date="2019-05" db="EMBL/GenBank/DDBJ databases">
        <title>Another draft genome of Portunus trituberculatus and its Hox gene families provides insights of decapod evolution.</title>
        <authorList>
            <person name="Jeong J.-H."/>
            <person name="Song I."/>
            <person name="Kim S."/>
            <person name="Choi T."/>
            <person name="Kim D."/>
            <person name="Ryu S."/>
            <person name="Kim W."/>
        </authorList>
    </citation>
    <scope>NUCLEOTIDE SEQUENCE [LARGE SCALE GENOMIC DNA]</scope>
    <source>
        <tissue evidence="2">Muscle</tissue>
    </source>
</reference>
<evidence type="ECO:0000313" key="2">
    <source>
        <dbReference type="EMBL" id="MPC18459.1"/>
    </source>
</evidence>